<protein>
    <submittedName>
        <fullName evidence="8">Uncharacterized protein</fullName>
    </submittedName>
</protein>
<dbReference type="GO" id="GO:0007635">
    <property type="term" value="P:chemosensory behavior"/>
    <property type="evidence" value="ECO:0007669"/>
    <property type="project" value="EnsemblMetazoa"/>
</dbReference>
<dbReference type="OrthoDB" id="1562946at2759"/>
<feature type="domain" description="SH2" evidence="6">
    <location>
        <begin position="36"/>
        <end position="110"/>
    </location>
</feature>
<dbReference type="InterPro" id="IPR008936">
    <property type="entry name" value="Rho_GTPase_activation_prot"/>
</dbReference>
<dbReference type="SUPFAM" id="SSF50044">
    <property type="entry name" value="SH3-domain"/>
    <property type="match status" value="1"/>
</dbReference>
<dbReference type="GO" id="GO:0008306">
    <property type="term" value="P:associative learning"/>
    <property type="evidence" value="ECO:0007669"/>
    <property type="project" value="EnsemblMetazoa"/>
</dbReference>
<dbReference type="EMBL" id="GL379910">
    <property type="protein sequence ID" value="EGT34132.1"/>
    <property type="molecule type" value="Genomic_DNA"/>
</dbReference>
<reference evidence="9" key="1">
    <citation type="submission" date="2011-07" db="EMBL/GenBank/DDBJ databases">
        <authorList>
            <consortium name="Caenorhabditis brenneri Sequencing and Analysis Consortium"/>
            <person name="Wilson R.K."/>
        </authorList>
    </citation>
    <scope>NUCLEOTIDE SEQUENCE [LARGE SCALE GENOMIC DNA]</scope>
    <source>
        <strain evidence="9">PB2801</strain>
    </source>
</reference>
<dbReference type="AlphaFoldDB" id="G0NMK0"/>
<accession>G0NMK0</accession>
<dbReference type="FunFam" id="3.30.505.10:FF:000117">
    <property type="entry name" value="Non-specific protein-tyrosine kinase"/>
    <property type="match status" value="1"/>
</dbReference>
<dbReference type="Proteomes" id="UP000008068">
    <property type="component" value="Unassembled WGS sequence"/>
</dbReference>
<dbReference type="InterPro" id="IPR036860">
    <property type="entry name" value="SH2_dom_sf"/>
</dbReference>
<dbReference type="GO" id="GO:0016477">
    <property type="term" value="P:cell migration"/>
    <property type="evidence" value="ECO:0007669"/>
    <property type="project" value="TreeGrafter"/>
</dbReference>
<dbReference type="InterPro" id="IPR000980">
    <property type="entry name" value="SH2"/>
</dbReference>
<feature type="domain" description="SH3" evidence="7">
    <location>
        <begin position="128"/>
        <end position="189"/>
    </location>
</feature>
<dbReference type="GO" id="GO:0043409">
    <property type="term" value="P:negative regulation of MAPK cascade"/>
    <property type="evidence" value="ECO:0007669"/>
    <property type="project" value="EnsemblMetazoa"/>
</dbReference>
<dbReference type="GO" id="GO:0005737">
    <property type="term" value="C:cytoplasm"/>
    <property type="evidence" value="ECO:0007669"/>
    <property type="project" value="TreeGrafter"/>
</dbReference>
<keyword evidence="2 3" id="KW-0727">SH2 domain</keyword>
<evidence type="ECO:0000256" key="4">
    <source>
        <dbReference type="PROSITE-ProRule" id="PRU00192"/>
    </source>
</evidence>
<dbReference type="PROSITE" id="PS50001">
    <property type="entry name" value="SH2"/>
    <property type="match status" value="2"/>
</dbReference>
<dbReference type="HOGENOM" id="CLU_014191_0_0_1"/>
<evidence type="ECO:0000256" key="2">
    <source>
        <dbReference type="ARBA" id="ARBA00022999"/>
    </source>
</evidence>
<dbReference type="FunCoup" id="G0NMK0">
    <property type="interactions" value="1650"/>
</dbReference>
<dbReference type="GO" id="GO:0030971">
    <property type="term" value="F:receptor tyrosine kinase binding"/>
    <property type="evidence" value="ECO:0007669"/>
    <property type="project" value="TreeGrafter"/>
</dbReference>
<dbReference type="SUPFAM" id="SSF48350">
    <property type="entry name" value="GTPase activation domain, GAP"/>
    <property type="match status" value="1"/>
</dbReference>
<dbReference type="Pfam" id="PF00017">
    <property type="entry name" value="SH2"/>
    <property type="match status" value="1"/>
</dbReference>
<dbReference type="Gene3D" id="3.30.505.10">
    <property type="entry name" value="SH2 domain"/>
    <property type="match status" value="2"/>
</dbReference>
<dbReference type="SMART" id="SM00326">
    <property type="entry name" value="SH3"/>
    <property type="match status" value="1"/>
</dbReference>
<dbReference type="InParanoid" id="G0NMK0"/>
<feature type="region of interest" description="Disordered" evidence="5">
    <location>
        <begin position="290"/>
        <end position="318"/>
    </location>
</feature>
<dbReference type="OMA" id="KMGSYLV"/>
<dbReference type="SMART" id="SM00252">
    <property type="entry name" value="SH2"/>
    <property type="match status" value="2"/>
</dbReference>
<dbReference type="InterPro" id="IPR051184">
    <property type="entry name" value="Tyrosine-phos_adapter"/>
</dbReference>
<dbReference type="eggNOG" id="KOG3508">
    <property type="taxonomic scope" value="Eukaryota"/>
</dbReference>
<proteinExistence type="predicted"/>
<evidence type="ECO:0000313" key="9">
    <source>
        <dbReference type="Proteomes" id="UP000008068"/>
    </source>
</evidence>
<dbReference type="STRING" id="135651.G0NMK0"/>
<dbReference type="InterPro" id="IPR001452">
    <property type="entry name" value="SH3_domain"/>
</dbReference>
<sequence length="945" mass="105004">MHPSESSTSNNGQDGPLFSKNTQNTRPPDITANDVWYHGELSEHDANHLLQGTTPGAFLVRQTGQTRFYLSILNSDGSPKHMPIRQLTSPQYFFEGKRYDTLRDIVEFYKPAVFPIRKGGIMPMNGEIIESKYLCLRNFERRETDEMNAEIGDVLTVCETDEPGWMLGRNETNGSVGIILKSHLEPLISDVRDLTDLPYFYDTVSSDMVQYNPIGTFLLRRSSKGTDTYALLVKTQFDLVEKFLIVGSPSRGFSLAGRPFPTIGHVLTRYCDRAISGGVRLTHAVCVNQQRKSSSRRSTAEVRWPTTSNDTTMSSSQYDDVYKDKKEKTRQMFRGTSIDTALASSSFLSANSTSTAMPSPANTVSTGIPEHLIDRFHDDDVSEHVETSSTTVASTVALRKSREDKQWKDCWLTLSDVPGGSSQLSISDSMGSKLRQQIDLSTCTMFWLDESVFSTDGCLFLAPSFPSQPALYLCFRPFTTFLKWVRMLRSRTIYQDVPPPMLQGTISVGDPNSQVSFLSVEIDKFRSESLKSDMLYSSNVSLNGVKVGTSNSFSPAGNKGPNELPTVVIDSKFVIPCIPTCGTNIQLSMMSHSASGKKGRPCGVTVTVCLNENNESVFQQSVESAGFVFRAQRRRCPVLPLDRYKPLLDMIRESPSSLLAWPSQVLPPHLRQFMYSCISHLYALNPIFMSPVIRKVISDVLTTSTPEDVFRKDSLATGIITQCLRHLFKTPFDEFLLENAQFSQLTSQKASSSGINNLESAVELLVNFVDQRLLTIPLATRLLTIAADCARNRFGEEESHLVKRTLSALLILRVLNPIIFSTLNSGVGSQIAKNVQISANAAASQNPNEALTPAAMTIRRMFERLIILVDQQPIESEDHLTQPEEIHTEWISCLAYIIGHSLTIKNTSGAATCPPPPTTNSTSSSTPEDVHLPLNVLELIRLHQM</sequence>
<evidence type="ECO:0000313" key="8">
    <source>
        <dbReference type="EMBL" id="EGT34132.1"/>
    </source>
</evidence>
<feature type="compositionally biased region" description="Polar residues" evidence="5">
    <location>
        <begin position="305"/>
        <end position="318"/>
    </location>
</feature>
<dbReference type="InterPro" id="IPR036028">
    <property type="entry name" value="SH3-like_dom_sf"/>
</dbReference>
<feature type="region of interest" description="Disordered" evidence="5">
    <location>
        <begin position="1"/>
        <end position="32"/>
    </location>
</feature>
<evidence type="ECO:0000256" key="3">
    <source>
        <dbReference type="PROSITE-ProRule" id="PRU00191"/>
    </source>
</evidence>
<dbReference type="Pfam" id="PF00018">
    <property type="entry name" value="SH3_1"/>
    <property type="match status" value="1"/>
</dbReference>
<dbReference type="PANTHER" id="PTHR19969:SF10">
    <property type="entry name" value="SH2 DOMAIN-CONTAINING PROTEIN"/>
    <property type="match status" value="1"/>
</dbReference>
<dbReference type="PANTHER" id="PTHR19969">
    <property type="entry name" value="SH2-SH3 ADAPTOR PROTEIN-RELATED"/>
    <property type="match status" value="1"/>
</dbReference>
<dbReference type="CDD" id="cd00173">
    <property type="entry name" value="SH2"/>
    <property type="match status" value="2"/>
</dbReference>
<dbReference type="SUPFAM" id="SSF55550">
    <property type="entry name" value="SH2 domain"/>
    <property type="match status" value="2"/>
</dbReference>
<dbReference type="CDD" id="cd04519">
    <property type="entry name" value="RasGAP"/>
    <property type="match status" value="1"/>
</dbReference>
<dbReference type="Gene3D" id="2.30.30.40">
    <property type="entry name" value="SH3 Domains"/>
    <property type="match status" value="1"/>
</dbReference>
<evidence type="ECO:0000259" key="6">
    <source>
        <dbReference type="PROSITE" id="PS50001"/>
    </source>
</evidence>
<dbReference type="PROSITE" id="PS50002">
    <property type="entry name" value="SH3"/>
    <property type="match status" value="1"/>
</dbReference>
<gene>
    <name evidence="8" type="ORF">CAEBREN_17137</name>
</gene>
<dbReference type="GO" id="GO:0007616">
    <property type="term" value="P:long-term memory"/>
    <property type="evidence" value="ECO:0007669"/>
    <property type="project" value="EnsemblMetazoa"/>
</dbReference>
<feature type="region of interest" description="Disordered" evidence="5">
    <location>
        <begin position="909"/>
        <end position="928"/>
    </location>
</feature>
<evidence type="ECO:0000256" key="1">
    <source>
        <dbReference type="ARBA" id="ARBA00022443"/>
    </source>
</evidence>
<dbReference type="GO" id="GO:0007614">
    <property type="term" value="P:short-term memory"/>
    <property type="evidence" value="ECO:0007669"/>
    <property type="project" value="EnsemblMetazoa"/>
</dbReference>
<dbReference type="GO" id="GO:0007167">
    <property type="term" value="P:enzyme-linked receptor protein signaling pathway"/>
    <property type="evidence" value="ECO:0007669"/>
    <property type="project" value="TreeGrafter"/>
</dbReference>
<evidence type="ECO:0000256" key="5">
    <source>
        <dbReference type="SAM" id="MobiDB-lite"/>
    </source>
</evidence>
<dbReference type="GO" id="GO:0035591">
    <property type="term" value="F:signaling adaptor activity"/>
    <property type="evidence" value="ECO:0007669"/>
    <property type="project" value="TreeGrafter"/>
</dbReference>
<name>G0NMK0_CAEBE</name>
<feature type="domain" description="SH2" evidence="6">
    <location>
        <begin position="165"/>
        <end position="285"/>
    </location>
</feature>
<evidence type="ECO:0000259" key="7">
    <source>
        <dbReference type="PROSITE" id="PS50002"/>
    </source>
</evidence>
<organism evidence="9">
    <name type="scientific">Caenorhabditis brenneri</name>
    <name type="common">Nematode worm</name>
    <dbReference type="NCBI Taxonomy" id="135651"/>
    <lineage>
        <taxon>Eukaryota</taxon>
        <taxon>Metazoa</taxon>
        <taxon>Ecdysozoa</taxon>
        <taxon>Nematoda</taxon>
        <taxon>Chromadorea</taxon>
        <taxon>Rhabditida</taxon>
        <taxon>Rhabditina</taxon>
        <taxon>Rhabditomorpha</taxon>
        <taxon>Rhabditoidea</taxon>
        <taxon>Rhabditidae</taxon>
        <taxon>Peloderinae</taxon>
        <taxon>Caenorhabditis</taxon>
    </lineage>
</organism>
<keyword evidence="1 4" id="KW-0728">SH3 domain</keyword>
<feature type="compositionally biased region" description="Polar residues" evidence="5">
    <location>
        <begin position="1"/>
        <end position="26"/>
    </location>
</feature>
<keyword evidence="9" id="KW-1185">Reference proteome</keyword>